<dbReference type="SUPFAM" id="SSF52317">
    <property type="entry name" value="Class I glutamine amidotransferase-like"/>
    <property type="match status" value="1"/>
</dbReference>
<keyword evidence="2" id="KW-0456">Lyase</keyword>
<dbReference type="CDD" id="cd03139">
    <property type="entry name" value="GATase1_PfpI_2"/>
    <property type="match status" value="1"/>
</dbReference>
<sequence length="237" mass="25816">MLQIGMLIYPSMFDVDLIGPQTFLSKLGDAEVFHVWKDRGPVTSDLGLTYHARHDFDSCPKDLDILFVPGGLKGTIPAMRDPAVIGFLADRGARAKYVTSVCTGSLLLGAAGLLDGYKATSYWMERDLLPLFGAELVHARVVIDRNRITGGGATAGLDFGLTLASVLRGEEHARTLQLLVEYDPQPPFDAGAPERSAPQVVEGICRRRADEIEAAREAAKLTARALEKDVRRAPDRK</sequence>
<gene>
    <name evidence="2" type="primary">inhA</name>
    <name evidence="2" type="ORF">AMST5_02136</name>
</gene>
<dbReference type="PANTHER" id="PTHR43130:SF2">
    <property type="entry name" value="DJ-1_PFPI DOMAIN-CONTAINING PROTEIN"/>
    <property type="match status" value="1"/>
</dbReference>
<dbReference type="InterPro" id="IPR052158">
    <property type="entry name" value="INH-QAR"/>
</dbReference>
<evidence type="ECO:0000313" key="2">
    <source>
        <dbReference type="EMBL" id="CAJ0869426.1"/>
    </source>
</evidence>
<protein>
    <submittedName>
        <fullName evidence="2">Cyclohexyl-isocyanide hydratase</fullName>
        <ecNumber evidence="2">4.2.1.103</ecNumber>
    </submittedName>
</protein>
<dbReference type="InterPro" id="IPR029062">
    <property type="entry name" value="Class_I_gatase-like"/>
</dbReference>
<dbReference type="EC" id="4.2.1.103" evidence="2"/>
<evidence type="ECO:0000259" key="1">
    <source>
        <dbReference type="Pfam" id="PF01965"/>
    </source>
</evidence>
<dbReference type="Pfam" id="PF01965">
    <property type="entry name" value="DJ-1_PfpI"/>
    <property type="match status" value="1"/>
</dbReference>
<dbReference type="PANTHER" id="PTHR43130">
    <property type="entry name" value="ARAC-FAMILY TRANSCRIPTIONAL REGULATOR"/>
    <property type="match status" value="1"/>
</dbReference>
<organism evidence="2">
    <name type="scientific">freshwater sediment metagenome</name>
    <dbReference type="NCBI Taxonomy" id="556182"/>
    <lineage>
        <taxon>unclassified sequences</taxon>
        <taxon>metagenomes</taxon>
        <taxon>ecological metagenomes</taxon>
    </lineage>
</organism>
<dbReference type="InterPro" id="IPR002818">
    <property type="entry name" value="DJ-1/PfpI"/>
</dbReference>
<proteinExistence type="predicted"/>
<dbReference type="AlphaFoldDB" id="A0AA48LZM3"/>
<dbReference type="Gene3D" id="3.40.50.880">
    <property type="match status" value="1"/>
</dbReference>
<dbReference type="GO" id="GO:0006355">
    <property type="term" value="P:regulation of DNA-templated transcription"/>
    <property type="evidence" value="ECO:0007669"/>
    <property type="project" value="TreeGrafter"/>
</dbReference>
<accession>A0AA48LZM3</accession>
<name>A0AA48LZM3_9ZZZZ</name>
<dbReference type="EMBL" id="OY288114">
    <property type="protein sequence ID" value="CAJ0869426.1"/>
    <property type="molecule type" value="Genomic_DNA"/>
</dbReference>
<reference evidence="2" key="1">
    <citation type="submission" date="2023-07" db="EMBL/GenBank/DDBJ databases">
        <authorList>
            <person name="Pelsma A.J. K."/>
        </authorList>
    </citation>
    <scope>NUCLEOTIDE SEQUENCE</scope>
</reference>
<dbReference type="GO" id="GO:0050549">
    <property type="term" value="F:cyclohexyl-isocyanide hydratase activity"/>
    <property type="evidence" value="ECO:0007669"/>
    <property type="project" value="UniProtKB-EC"/>
</dbReference>
<feature type="domain" description="DJ-1/PfpI" evidence="1">
    <location>
        <begin position="6"/>
        <end position="164"/>
    </location>
</feature>